<dbReference type="GO" id="GO:0005576">
    <property type="term" value="C:extracellular region"/>
    <property type="evidence" value="ECO:0007669"/>
    <property type="project" value="TreeGrafter"/>
</dbReference>
<dbReference type="GO" id="GO:0071555">
    <property type="term" value="P:cell wall organization"/>
    <property type="evidence" value="ECO:0007669"/>
    <property type="project" value="UniProtKB-UniRule"/>
</dbReference>
<gene>
    <name evidence="9" type="ORF">BSZ32_08915</name>
</gene>
<dbReference type="Proteomes" id="UP000239907">
    <property type="component" value="Unassembled WGS sequence"/>
</dbReference>
<evidence type="ECO:0000256" key="1">
    <source>
        <dbReference type="ARBA" id="ARBA00004752"/>
    </source>
</evidence>
<dbReference type="PANTHER" id="PTHR30582">
    <property type="entry name" value="L,D-TRANSPEPTIDASE"/>
    <property type="match status" value="1"/>
</dbReference>
<dbReference type="PANTHER" id="PTHR30582:SF2">
    <property type="entry name" value="L,D-TRANSPEPTIDASE YCIB-RELATED"/>
    <property type="match status" value="1"/>
</dbReference>
<comment type="similarity">
    <text evidence="2">Belongs to the YkuD family.</text>
</comment>
<comment type="pathway">
    <text evidence="1 7">Cell wall biogenesis; peptidoglycan biosynthesis.</text>
</comment>
<organism evidence="9 10">
    <name type="scientific">Rubritalea profundi</name>
    <dbReference type="NCBI Taxonomy" id="1658618"/>
    <lineage>
        <taxon>Bacteria</taxon>
        <taxon>Pseudomonadati</taxon>
        <taxon>Verrucomicrobiota</taxon>
        <taxon>Verrucomicrobiia</taxon>
        <taxon>Verrucomicrobiales</taxon>
        <taxon>Rubritaleaceae</taxon>
        <taxon>Rubritalea</taxon>
    </lineage>
</organism>
<keyword evidence="10" id="KW-1185">Reference proteome</keyword>
<dbReference type="GO" id="GO:0018104">
    <property type="term" value="P:peptidoglycan-protein cross-linking"/>
    <property type="evidence" value="ECO:0007669"/>
    <property type="project" value="TreeGrafter"/>
</dbReference>
<dbReference type="InterPro" id="IPR050979">
    <property type="entry name" value="LD-transpeptidase"/>
</dbReference>
<dbReference type="Gene3D" id="2.40.440.10">
    <property type="entry name" value="L,D-transpeptidase catalytic domain-like"/>
    <property type="match status" value="1"/>
</dbReference>
<evidence type="ECO:0000313" key="10">
    <source>
        <dbReference type="Proteomes" id="UP000239907"/>
    </source>
</evidence>
<dbReference type="InterPro" id="IPR038063">
    <property type="entry name" value="Transpep_catalytic_dom"/>
</dbReference>
<keyword evidence="6 7" id="KW-0961">Cell wall biogenesis/degradation</keyword>
<evidence type="ECO:0000256" key="3">
    <source>
        <dbReference type="ARBA" id="ARBA00022679"/>
    </source>
</evidence>
<evidence type="ECO:0000313" key="9">
    <source>
        <dbReference type="EMBL" id="PQJ28612.1"/>
    </source>
</evidence>
<comment type="caution">
    <text evidence="9">The sequence shown here is derived from an EMBL/GenBank/DDBJ whole genome shotgun (WGS) entry which is preliminary data.</text>
</comment>
<evidence type="ECO:0000259" key="8">
    <source>
        <dbReference type="PROSITE" id="PS52029"/>
    </source>
</evidence>
<reference evidence="9 10" key="1">
    <citation type="submission" date="2016-12" db="EMBL/GenBank/DDBJ databases">
        <title>Study of bacterial adaptation to deep sea.</title>
        <authorList>
            <person name="Song J."/>
            <person name="Yoshizawa S."/>
            <person name="Kogure K."/>
        </authorList>
    </citation>
    <scope>NUCLEOTIDE SEQUENCE [LARGE SCALE GENOMIC DNA]</scope>
    <source>
        <strain evidence="9 10">SAORIC-165</strain>
    </source>
</reference>
<name>A0A2S7U2N5_9BACT</name>
<evidence type="ECO:0000256" key="5">
    <source>
        <dbReference type="ARBA" id="ARBA00022984"/>
    </source>
</evidence>
<dbReference type="EMBL" id="MQWA01000001">
    <property type="protein sequence ID" value="PQJ28612.1"/>
    <property type="molecule type" value="Genomic_DNA"/>
</dbReference>
<protein>
    <recommendedName>
        <fullName evidence="8">L,D-TPase catalytic domain-containing protein</fullName>
    </recommendedName>
</protein>
<feature type="active site" description="Nucleophile" evidence="7">
    <location>
        <position position="175"/>
    </location>
</feature>
<evidence type="ECO:0000256" key="2">
    <source>
        <dbReference type="ARBA" id="ARBA00005992"/>
    </source>
</evidence>
<feature type="domain" description="L,D-TPase catalytic" evidence="8">
    <location>
        <begin position="61"/>
        <end position="199"/>
    </location>
</feature>
<dbReference type="CDD" id="cd16913">
    <property type="entry name" value="YkuD_like"/>
    <property type="match status" value="1"/>
</dbReference>
<dbReference type="SUPFAM" id="SSF141523">
    <property type="entry name" value="L,D-transpeptidase catalytic domain-like"/>
    <property type="match status" value="1"/>
</dbReference>
<dbReference type="GO" id="GO:0071972">
    <property type="term" value="F:peptidoglycan L,D-transpeptidase activity"/>
    <property type="evidence" value="ECO:0007669"/>
    <property type="project" value="TreeGrafter"/>
</dbReference>
<sequence>MGFVWEISVILINLHLPKSLALTSAVISVGLVSCVPSTQKIPAKATRVMSQWYDGQGPGAISLSINLGDQNVKVMRGNREIGWAYVATGIEGRGTPAGTYHISEKIVDKYSNRYGWIENEFGDIVNSDASPGDSVGPGERYMPAPMPYWMRLTDWGIGMHIGYIPQPGEPASHGCIRMPKEFVPTLFNMVDIGTRVKISY</sequence>
<evidence type="ECO:0000256" key="6">
    <source>
        <dbReference type="ARBA" id="ARBA00023316"/>
    </source>
</evidence>
<dbReference type="InterPro" id="IPR005490">
    <property type="entry name" value="LD_TPept_cat_dom"/>
</dbReference>
<keyword evidence="3" id="KW-0808">Transferase</keyword>
<dbReference type="Pfam" id="PF03734">
    <property type="entry name" value="YkuD"/>
    <property type="match status" value="1"/>
</dbReference>
<evidence type="ECO:0000256" key="4">
    <source>
        <dbReference type="ARBA" id="ARBA00022960"/>
    </source>
</evidence>
<dbReference type="GO" id="GO:0016740">
    <property type="term" value="F:transferase activity"/>
    <property type="evidence" value="ECO:0007669"/>
    <property type="project" value="UniProtKB-KW"/>
</dbReference>
<accession>A0A2S7U2N5</accession>
<dbReference type="GO" id="GO:0008360">
    <property type="term" value="P:regulation of cell shape"/>
    <property type="evidence" value="ECO:0007669"/>
    <property type="project" value="UniProtKB-UniRule"/>
</dbReference>
<keyword evidence="4 7" id="KW-0133">Cell shape</keyword>
<evidence type="ECO:0000256" key="7">
    <source>
        <dbReference type="PROSITE-ProRule" id="PRU01373"/>
    </source>
</evidence>
<feature type="active site" description="Proton donor/acceptor" evidence="7">
    <location>
        <position position="160"/>
    </location>
</feature>
<dbReference type="PROSITE" id="PS52029">
    <property type="entry name" value="LD_TPASE"/>
    <property type="match status" value="1"/>
</dbReference>
<proteinExistence type="inferred from homology"/>
<dbReference type="AlphaFoldDB" id="A0A2S7U2N5"/>
<dbReference type="UniPathway" id="UPA00219"/>
<keyword evidence="5 7" id="KW-0573">Peptidoglycan synthesis</keyword>